<keyword evidence="2" id="KW-1185">Reference proteome</keyword>
<organism evidence="1">
    <name type="scientific">Oryza brachyantha</name>
    <name type="common">malo sina</name>
    <dbReference type="NCBI Taxonomy" id="4533"/>
    <lineage>
        <taxon>Eukaryota</taxon>
        <taxon>Viridiplantae</taxon>
        <taxon>Streptophyta</taxon>
        <taxon>Embryophyta</taxon>
        <taxon>Tracheophyta</taxon>
        <taxon>Spermatophyta</taxon>
        <taxon>Magnoliopsida</taxon>
        <taxon>Liliopsida</taxon>
        <taxon>Poales</taxon>
        <taxon>Poaceae</taxon>
        <taxon>BOP clade</taxon>
        <taxon>Oryzoideae</taxon>
        <taxon>Oryzeae</taxon>
        <taxon>Oryzinae</taxon>
        <taxon>Oryza</taxon>
    </lineage>
</organism>
<evidence type="ECO:0000313" key="1">
    <source>
        <dbReference type="EnsemblPlants" id="OB10G18250.1"/>
    </source>
</evidence>
<dbReference type="Gramene" id="OB10G18250.1">
    <property type="protein sequence ID" value="OB10G18250.1"/>
    <property type="gene ID" value="OB10G18250"/>
</dbReference>
<reference evidence="1" key="2">
    <citation type="submission" date="2013-04" db="UniProtKB">
        <authorList>
            <consortium name="EnsemblPlants"/>
        </authorList>
    </citation>
    <scope>IDENTIFICATION</scope>
</reference>
<evidence type="ECO:0000313" key="2">
    <source>
        <dbReference type="Proteomes" id="UP000006038"/>
    </source>
</evidence>
<dbReference type="HOGENOM" id="CLU_2486970_0_0_1"/>
<accession>J3N2S7</accession>
<reference evidence="1" key="1">
    <citation type="journal article" date="2013" name="Nat. Commun.">
        <title>Whole-genome sequencing of Oryza brachyantha reveals mechanisms underlying Oryza genome evolution.</title>
        <authorList>
            <person name="Chen J."/>
            <person name="Huang Q."/>
            <person name="Gao D."/>
            <person name="Wang J."/>
            <person name="Lang Y."/>
            <person name="Liu T."/>
            <person name="Li B."/>
            <person name="Bai Z."/>
            <person name="Luis Goicoechea J."/>
            <person name="Liang C."/>
            <person name="Chen C."/>
            <person name="Zhang W."/>
            <person name="Sun S."/>
            <person name="Liao Y."/>
            <person name="Zhang X."/>
            <person name="Yang L."/>
            <person name="Song C."/>
            <person name="Wang M."/>
            <person name="Shi J."/>
            <person name="Liu G."/>
            <person name="Liu J."/>
            <person name="Zhou H."/>
            <person name="Zhou W."/>
            <person name="Yu Q."/>
            <person name="An N."/>
            <person name="Chen Y."/>
            <person name="Cai Q."/>
            <person name="Wang B."/>
            <person name="Liu B."/>
            <person name="Min J."/>
            <person name="Huang Y."/>
            <person name="Wu H."/>
            <person name="Li Z."/>
            <person name="Zhang Y."/>
            <person name="Yin Y."/>
            <person name="Song W."/>
            <person name="Jiang J."/>
            <person name="Jackson S.A."/>
            <person name="Wing R.A."/>
            <person name="Wang J."/>
            <person name="Chen M."/>
        </authorList>
    </citation>
    <scope>NUCLEOTIDE SEQUENCE [LARGE SCALE GENOMIC DNA]</scope>
    <source>
        <strain evidence="1">cv. IRGC 101232</strain>
    </source>
</reference>
<proteinExistence type="predicted"/>
<dbReference type="EnsemblPlants" id="OB10G18250.1">
    <property type="protein sequence ID" value="OB10G18250.1"/>
    <property type="gene ID" value="OB10G18250"/>
</dbReference>
<sequence length="87" mass="9776">MEKGWIQNAESDPHFNMYCLINDSVYALLAAMMINLVLNGQESLDPWNSATSGRVAVKFFRLQPEVSGKVQQHLLLVFFSVLMGVCI</sequence>
<dbReference type="Proteomes" id="UP000006038">
    <property type="component" value="Chromosome 10"/>
</dbReference>
<dbReference type="AlphaFoldDB" id="J3N2S7"/>
<protein>
    <submittedName>
        <fullName evidence="1">Uncharacterized protein</fullName>
    </submittedName>
</protein>
<name>J3N2S7_ORYBR</name>